<sequence length="66" mass="7264">MHRVLIDRPHYALRIGIGVGDQVERLVLGWVNGSPYLVARGVPVHRHAGTGGILRTLAARCVRGWL</sequence>
<accession>A0A9P2M3Z1</accession>
<dbReference type="EMBL" id="GG663503">
    <property type="protein sequence ID" value="EFD43308.2"/>
    <property type="molecule type" value="Genomic_DNA"/>
</dbReference>
<evidence type="ECO:0000313" key="2">
    <source>
        <dbReference type="Proteomes" id="UP000005088"/>
    </source>
</evidence>
<dbReference type="Proteomes" id="UP000005088">
    <property type="component" value="Unassembled WGS sequence"/>
</dbReference>
<dbReference type="AlphaFoldDB" id="A0A9P2M3Z1"/>
<reference evidence="2" key="1">
    <citation type="submission" date="2009-03" db="EMBL/GenBank/DDBJ databases">
        <title>The Genome Sequence of Mycobacterium africanum strain K85 (originally listed here as Mycobacterium tuberculosis).</title>
        <authorList>
            <consortium name="The Broad Institute Genome Sequencing Platform"/>
            <person name="Small P."/>
            <person name="Gagneaux S."/>
            <person name="Hopewell P."/>
            <person name="Young S.K."/>
            <person name="Kodira C.D."/>
            <person name="Zeng Q."/>
            <person name="Koehrsen M."/>
            <person name="Alvarado L."/>
            <person name="Berlin A."/>
            <person name="Borenstein D."/>
            <person name="Chen Z."/>
            <person name="Engels R."/>
            <person name="Freedman E."/>
            <person name="Gellesch M."/>
            <person name="Goldberg J."/>
            <person name="Griggs A."/>
            <person name="Gujja S."/>
            <person name="Heiman D."/>
            <person name="Hepburn T."/>
            <person name="Howarth C."/>
            <person name="Jen D."/>
            <person name="Larson L."/>
            <person name="Lewis B."/>
            <person name="Mehta T."/>
            <person name="Park D."/>
            <person name="Pearson M."/>
            <person name="Roberts A."/>
            <person name="Saif S."/>
            <person name="Shea T."/>
            <person name="Shenoy N."/>
            <person name="Sisk P."/>
            <person name="Stolte C."/>
            <person name="Sykes S."/>
            <person name="Walk T."/>
            <person name="White J."/>
            <person name="Yandava C."/>
            <person name="Nusbaum C."/>
            <person name="Galagan J."/>
            <person name="Birren B."/>
        </authorList>
    </citation>
    <scope>NUCLEOTIDE SEQUENCE [LARGE SCALE GENOMIC DNA]</scope>
    <source>
        <strain evidence="2">K85</strain>
    </source>
</reference>
<evidence type="ECO:0000313" key="1">
    <source>
        <dbReference type="EMBL" id="EFD43308.2"/>
    </source>
</evidence>
<protein>
    <submittedName>
        <fullName evidence="1">Excinuclease ABC subunit B</fullName>
    </submittedName>
</protein>
<name>A0A9P2M3Z1_MYCTX</name>
<gene>
    <name evidence="1" type="ORF">TBOG_02144</name>
</gene>
<organism evidence="1 2">
    <name type="scientific">Mycobacterium tuberculosis variant africanum K85</name>
    <dbReference type="NCBI Taxonomy" id="611304"/>
    <lineage>
        <taxon>Bacteria</taxon>
        <taxon>Bacillati</taxon>
        <taxon>Actinomycetota</taxon>
        <taxon>Actinomycetes</taxon>
        <taxon>Mycobacteriales</taxon>
        <taxon>Mycobacteriaceae</taxon>
        <taxon>Mycobacterium</taxon>
        <taxon>Mycobacterium tuberculosis complex</taxon>
    </lineage>
</organism>
<proteinExistence type="predicted"/>